<feature type="domain" description="ABC3 transporter permease C-terminal" evidence="8">
    <location>
        <begin position="653"/>
        <end position="772"/>
    </location>
</feature>
<keyword evidence="3 7" id="KW-0812">Transmembrane</keyword>
<evidence type="ECO:0000259" key="8">
    <source>
        <dbReference type="Pfam" id="PF02687"/>
    </source>
</evidence>
<dbReference type="GO" id="GO:0005886">
    <property type="term" value="C:plasma membrane"/>
    <property type="evidence" value="ECO:0007669"/>
    <property type="project" value="UniProtKB-SubCell"/>
</dbReference>
<name>A0A7X3MLQ9_9FIRM</name>
<reference evidence="9 10" key="1">
    <citation type="submission" date="2019-12" db="EMBL/GenBank/DDBJ databases">
        <title>Sporaefaciens musculi gen. nov., sp. nov., a novel bacterium isolated from the caecum of an obese mouse.</title>
        <authorList>
            <person name="Rasmussen T.S."/>
            <person name="Streidl T."/>
            <person name="Hitch T.C.A."/>
            <person name="Wortmann E."/>
            <person name="Deptula P."/>
            <person name="Hansen M."/>
            <person name="Nielsen D.S."/>
            <person name="Clavel T."/>
            <person name="Vogensen F.K."/>
        </authorList>
    </citation>
    <scope>NUCLEOTIDE SEQUENCE [LARGE SCALE GENOMIC DNA]</scope>
    <source>
        <strain evidence="9 10">WCA-9-b2</strain>
    </source>
</reference>
<feature type="transmembrane region" description="Helical" evidence="7">
    <location>
        <begin position="261"/>
        <end position="285"/>
    </location>
</feature>
<organism evidence="9 10">
    <name type="scientific">Sporofaciens musculi</name>
    <dbReference type="NCBI Taxonomy" id="2681861"/>
    <lineage>
        <taxon>Bacteria</taxon>
        <taxon>Bacillati</taxon>
        <taxon>Bacillota</taxon>
        <taxon>Clostridia</taxon>
        <taxon>Lachnospirales</taxon>
        <taxon>Lachnospiraceae</taxon>
        <taxon>Sporofaciens</taxon>
    </lineage>
</organism>
<protein>
    <submittedName>
        <fullName evidence="9">FtsX-like permease family protein</fullName>
    </submittedName>
</protein>
<feature type="transmembrane region" description="Helical" evidence="7">
    <location>
        <begin position="702"/>
        <end position="725"/>
    </location>
</feature>
<dbReference type="GO" id="GO:0022857">
    <property type="term" value="F:transmembrane transporter activity"/>
    <property type="evidence" value="ECO:0007669"/>
    <property type="project" value="TreeGrafter"/>
</dbReference>
<evidence type="ECO:0000256" key="6">
    <source>
        <dbReference type="ARBA" id="ARBA00038076"/>
    </source>
</evidence>
<feature type="transmembrane region" description="Helical" evidence="7">
    <location>
        <begin position="352"/>
        <end position="373"/>
    </location>
</feature>
<evidence type="ECO:0000313" key="9">
    <source>
        <dbReference type="EMBL" id="MXP78768.1"/>
    </source>
</evidence>
<comment type="subcellular location">
    <subcellularLocation>
        <location evidence="1">Cell membrane</location>
        <topology evidence="1">Multi-pass membrane protein</topology>
    </subcellularLocation>
</comment>
<keyword evidence="2" id="KW-1003">Cell membrane</keyword>
<feature type="transmembrane region" description="Helical" evidence="7">
    <location>
        <begin position="745"/>
        <end position="766"/>
    </location>
</feature>
<keyword evidence="5 7" id="KW-0472">Membrane</keyword>
<feature type="transmembrane region" description="Helical" evidence="7">
    <location>
        <begin position="305"/>
        <end position="332"/>
    </location>
</feature>
<keyword evidence="4 7" id="KW-1133">Transmembrane helix</keyword>
<comment type="similarity">
    <text evidence="6">Belongs to the ABC-4 integral membrane protein family.</text>
</comment>
<comment type="caution">
    <text evidence="9">The sequence shown here is derived from an EMBL/GenBank/DDBJ whole genome shotgun (WGS) entry which is preliminary data.</text>
</comment>
<dbReference type="InterPro" id="IPR050250">
    <property type="entry name" value="Macrolide_Exporter_MacB"/>
</dbReference>
<feature type="transmembrane region" description="Helical" evidence="7">
    <location>
        <begin position="649"/>
        <end position="670"/>
    </location>
</feature>
<evidence type="ECO:0000313" key="10">
    <source>
        <dbReference type="Proteomes" id="UP000460412"/>
    </source>
</evidence>
<accession>A0A7X3MLQ9</accession>
<dbReference type="InterPro" id="IPR003838">
    <property type="entry name" value="ABC3_permease_C"/>
</dbReference>
<evidence type="ECO:0000256" key="7">
    <source>
        <dbReference type="SAM" id="Phobius"/>
    </source>
</evidence>
<sequence length="780" mass="86276">MRKSFLLARSNLRKAKGQTAAIIVLIFLGALMLNLWLMLSMDYKQNFDRCHDRLNAEHVTFAIDGDSSEIQDFVKDTIEDDERTAEYFLDTVMHMVGIFEYNGGEMNSELIFMEKEAALSRPVGKIEIIEDSNYTSGVYMPNLYKSEDIDIGKNIDIFIGDQKMSYTVCGFFNSAMAGSHNCGMCGILLTKDCYQELKDAGCAPIATFGSIRLDDKTESVDYDAMLKDAVSARFAAARTLSNTYDMVSRSRYISQMICSGIMSAMAFFILLIVLVVIASNIINYVQENMKNLGALKAVGYTSRQLVRSLLLQFTGISLVIAVIGVGFSYVLFPYVNEMMVSQTGIPYEIRFLPIPFFLTLGVLGGAVSFVVWVSSRRIRKVEPIVALRQGIHTHTFKRNHVPLEKAQVQLNVALALKTTLSGMKHNVTICITMLALSLVAVFSGVMIENMIADMTPFLNMIVGETADSCINVEAEFEDEFLEKVNGDERVLKAYLYNSVQLLHVGGDVLMVTITDDFSKVNNQDVIIEGRFPKYDNEMAVAAKYGEDRKLEIGDEIQLMVDGRQDGYIISGFVQITNNLGKDCLLTREGYERLGELQNTSYYLNLTKGTDIGAFNSEMKEYLKGKVNTTIDIAATVEGAASVYVSLMKMIVFAVLVLSVVVITFVLYLLVRTIVSNKKRDYGILKALGFTTGQLILQTALSFMPAVILSTVIGVIVNSFIINPLAALFLKDIGIVKCTFTVPVGYNVMAGVGMILAAFGITCLLSVKIKKITPRALLAGE</sequence>
<keyword evidence="10" id="KW-1185">Reference proteome</keyword>
<dbReference type="Pfam" id="PF02687">
    <property type="entry name" value="FtsX"/>
    <property type="match status" value="2"/>
</dbReference>
<gene>
    <name evidence="9" type="ORF">GN277_26540</name>
</gene>
<evidence type="ECO:0000256" key="1">
    <source>
        <dbReference type="ARBA" id="ARBA00004651"/>
    </source>
</evidence>
<dbReference type="PANTHER" id="PTHR30572:SF4">
    <property type="entry name" value="ABC TRANSPORTER PERMEASE YTRF"/>
    <property type="match status" value="1"/>
</dbReference>
<evidence type="ECO:0000256" key="5">
    <source>
        <dbReference type="ARBA" id="ARBA00023136"/>
    </source>
</evidence>
<dbReference type="RefSeq" id="WP_159755865.1">
    <property type="nucleotide sequence ID" value="NZ_WUQX01000001.1"/>
</dbReference>
<proteinExistence type="inferred from homology"/>
<evidence type="ECO:0000256" key="3">
    <source>
        <dbReference type="ARBA" id="ARBA00022692"/>
    </source>
</evidence>
<feature type="domain" description="ABC3 transporter permease C-terminal" evidence="8">
    <location>
        <begin position="264"/>
        <end position="383"/>
    </location>
</feature>
<dbReference type="EMBL" id="WUQX01000001">
    <property type="protein sequence ID" value="MXP78768.1"/>
    <property type="molecule type" value="Genomic_DNA"/>
</dbReference>
<evidence type="ECO:0000256" key="2">
    <source>
        <dbReference type="ARBA" id="ARBA00022475"/>
    </source>
</evidence>
<dbReference type="Proteomes" id="UP000460412">
    <property type="component" value="Unassembled WGS sequence"/>
</dbReference>
<dbReference type="AlphaFoldDB" id="A0A7X3MLQ9"/>
<dbReference type="PANTHER" id="PTHR30572">
    <property type="entry name" value="MEMBRANE COMPONENT OF TRANSPORTER-RELATED"/>
    <property type="match status" value="1"/>
</dbReference>
<feature type="transmembrane region" description="Helical" evidence="7">
    <location>
        <begin position="20"/>
        <end position="39"/>
    </location>
</feature>
<evidence type="ECO:0000256" key="4">
    <source>
        <dbReference type="ARBA" id="ARBA00022989"/>
    </source>
</evidence>
<feature type="transmembrane region" description="Helical" evidence="7">
    <location>
        <begin position="427"/>
        <end position="447"/>
    </location>
</feature>